<dbReference type="Proteomes" id="UP000208106">
    <property type="component" value="Segment"/>
</dbReference>
<reference evidence="8 9" key="2">
    <citation type="journal article" date="2015" name="PLoS ONE">
        <title>A Genomic Approach to Unravel Host-Pathogen Interaction in Chelonians: The Example of Testudinid Herpesvirus 3.</title>
        <authorList>
            <person name="Origgi F.C."/>
            <person name="Tecilla M."/>
            <person name="Pilo P."/>
            <person name="Aloisio F."/>
            <person name="Otten P."/>
            <person name="Aguilar-Bultet L."/>
            <person name="Sattler U."/>
            <person name="Roccabianca P."/>
            <person name="Romero C.H."/>
            <person name="Bloom D.C."/>
            <person name="Jacobson E.R."/>
        </authorList>
    </citation>
    <scope>NUCLEOTIDE SEQUENCE [LARGE SCALE GENOMIC DNA]</scope>
    <source>
        <strain evidence="8">US1976/98</strain>
    </source>
</reference>
<dbReference type="GO" id="GO:0016787">
    <property type="term" value="F:hydrolase activity"/>
    <property type="evidence" value="ECO:0007669"/>
    <property type="project" value="UniProtKB-KW"/>
</dbReference>
<keyword evidence="10" id="KW-1185">Reference proteome</keyword>
<dbReference type="SUPFAM" id="SSF52540">
    <property type="entry name" value="P-loop containing nucleoside triphosphate hydrolases"/>
    <property type="match status" value="2"/>
</dbReference>
<dbReference type="Gene3D" id="3.40.50.300">
    <property type="entry name" value="P-loop containing nucleotide triphosphate hydrolases"/>
    <property type="match status" value="1"/>
</dbReference>
<dbReference type="EMBL" id="KM924293">
    <property type="protein sequence ID" value="AIU39400.1"/>
    <property type="molecule type" value="Genomic_DNA"/>
</dbReference>
<dbReference type="Pfam" id="PF02689">
    <property type="entry name" value="Herpes_Helicase"/>
    <property type="match status" value="1"/>
</dbReference>
<dbReference type="EMBL" id="KM924292">
    <property type="protein sequence ID" value="AIU39290.1"/>
    <property type="molecule type" value="Genomic_DNA"/>
</dbReference>
<keyword evidence="3 8" id="KW-0347">Helicase</keyword>
<gene>
    <name evidence="8" type="primary">ORF29</name>
    <name evidence="6" type="synonym">UL5</name>
</gene>
<dbReference type="KEGG" id="vg:26122562"/>
<dbReference type="InterPro" id="IPR027417">
    <property type="entry name" value="P-loop_NTPase"/>
</dbReference>
<keyword evidence="1" id="KW-0547">Nucleotide-binding</keyword>
<evidence type="ECO:0000256" key="3">
    <source>
        <dbReference type="ARBA" id="ARBA00022806"/>
    </source>
</evidence>
<dbReference type="OrthoDB" id="496at10239"/>
<evidence type="ECO:0000313" key="7">
    <source>
        <dbReference type="EMBL" id="AIU39400.1"/>
    </source>
</evidence>
<proteinExistence type="predicted"/>
<sequence>MTTDNIKEFSDSLYMNYTTIENVQHILTDVKQLAGRWLSEEDRRVKLPRLEYFSDLVQLTDPLKLPLQELPFSVYLITGTAGSGKSTCIQTLHENINCVITGATRMASQNVFHKLNQAYVCKHINTLYYDFGFRGNHIQMQTGKYCYSPEIETLPELQKRDLVHYWDIIRDITNNGLSVLEGKSATMVNKLLKASMVTGRNIQNIICRVCGSIPNFIKSNVIVVDEAGLLSRHLLTATVYSWWLINAVYNTPYYQEGRIPVIVCVGSPTQTDSMESNFEHKNQRRNIYSCENILTYIICNKTLNAYLDIHHHWTIFINNKRCSELEFGNLLKTLEFGLTITEDLIRYVDQFVVSKSYIMDPNNLQGWTRLFTSHDEVQAYMIRLHSHLRAKDSHQFVVFSLPMYTFIKLEQFNAYKEITSQHKLTLSKWLDNNMARISNYSQFKDHDIVKTDCNISVLEDIAVASMDITYVLNSSVSVTSRLKRYLIGFEGTFESFLSVLMDDAFLKKNNDDSHVEYTYRFLSTLMYNGMISFYNYLQAVDPGDADEIYDTLARLVSGTIPQDVTNVTECMAWIEAQPVSTEEPMVKYNSLLADDETHEEEDSIFDAITEKSIDFFYVNYSFNHPTKSQDIYEQFIDLKLLYMGRYATMAAKFGDSFTQSPFVSYINNVTTNGCEIHAHNFYRGLMTNALQTDNYTIRGYTHTPVPKFEEELQNRKSSGSLNQAIIQANIPAMVLKDNFGFVGVINFNICDFVDTVEDNELHMSTSVDYGLSSKLAMTITRSQGLGLDKVAVCFSENKLKINNVYVAMSRVTSSRYLKMDLNPLRREYEKTQNICGYILEALRNTSVQTVY</sequence>
<evidence type="ECO:0000313" key="8">
    <source>
        <dbReference type="EMBL" id="AKV40676.1"/>
    </source>
</evidence>
<evidence type="ECO:0000256" key="4">
    <source>
        <dbReference type="ARBA" id="ARBA00022840"/>
    </source>
</evidence>
<organism evidence="8 9">
    <name type="scientific">Testudinid alphaherpesvirus 3</name>
    <dbReference type="NCBI Taxonomy" id="2560801"/>
    <lineage>
        <taxon>Viruses</taxon>
        <taxon>Duplodnaviria</taxon>
        <taxon>Heunggongvirae</taxon>
        <taxon>Peploviricota</taxon>
        <taxon>Herviviricetes</taxon>
        <taxon>Herpesvirales</taxon>
        <taxon>Orthoherpesviridae</taxon>
        <taxon>Alphaherpesvirinae</taxon>
        <taxon>Scutavirus</taxon>
        <taxon>Scutavirus testudinidalpha3</taxon>
    </lineage>
</organism>
<dbReference type="EMBL" id="KT008627">
    <property type="protein sequence ID" value="AKV40676.1"/>
    <property type="molecule type" value="Genomic_DNA"/>
</dbReference>
<reference evidence="10 11" key="1">
    <citation type="journal article" date="2015" name="J. Virol.">
        <title>The Genome of a Tortoise Herpesvirus (Testudinid Herpesvirus 3) Has a Novel Structure and Contains a Large Region That Is Not Required for Replication In Vitro or Virulence In Vivo.</title>
        <authorList>
            <person name="Gandar F."/>
            <person name="Wilkie G.S."/>
            <person name="Gatherer D."/>
            <person name="Kerr K."/>
            <person name="Marlier D."/>
            <person name="Diez M."/>
            <person name="Marschang R.E."/>
            <person name="Mast J."/>
            <person name="Dewals B.G."/>
            <person name="Davison A.J."/>
            <person name="Vanderplasschen A.F."/>
        </authorList>
    </citation>
    <scope>NUCLEOTIDE SEQUENCE [LARGE SCALE GENOMIC DNA]</scope>
    <source>
        <strain evidence="6 10">1976</strain>
        <strain evidence="7 11">4295/7R</strain>
    </source>
</reference>
<dbReference type="InterPro" id="IPR003840">
    <property type="entry name" value="DNA_helicase_dom"/>
</dbReference>
<name>A0A0K1R1V3_9ALPH</name>
<evidence type="ECO:0000313" key="10">
    <source>
        <dbReference type="Proteomes" id="UP000208106"/>
    </source>
</evidence>
<keyword evidence="4" id="KW-0067">ATP-binding</keyword>
<evidence type="ECO:0000256" key="2">
    <source>
        <dbReference type="ARBA" id="ARBA00022801"/>
    </source>
</evidence>
<evidence type="ECO:0000256" key="1">
    <source>
        <dbReference type="ARBA" id="ARBA00022741"/>
    </source>
</evidence>
<dbReference type="Proteomes" id="UP000240599">
    <property type="component" value="Segment"/>
</dbReference>
<protein>
    <submittedName>
        <fullName evidence="8">DNA helicase</fullName>
    </submittedName>
    <submittedName>
        <fullName evidence="6">Helicase-primase helicase subunit</fullName>
    </submittedName>
</protein>
<dbReference type="Proteomes" id="UP000100290">
    <property type="component" value="Segment"/>
</dbReference>
<evidence type="ECO:0000313" key="9">
    <source>
        <dbReference type="Proteomes" id="UP000100290"/>
    </source>
</evidence>
<keyword evidence="2" id="KW-0378">Hydrolase</keyword>
<evidence type="ECO:0000313" key="11">
    <source>
        <dbReference type="Proteomes" id="UP000240599"/>
    </source>
</evidence>
<evidence type="ECO:0000313" key="6">
    <source>
        <dbReference type="EMBL" id="AIU39290.1"/>
    </source>
</evidence>
<evidence type="ECO:0000259" key="5">
    <source>
        <dbReference type="Pfam" id="PF02689"/>
    </source>
</evidence>
<feature type="domain" description="DNA replication helicase" evidence="5">
    <location>
        <begin position="8"/>
        <end position="851"/>
    </location>
</feature>
<accession>A0A0K1R1V3</accession>
<dbReference type="GO" id="GO:0004386">
    <property type="term" value="F:helicase activity"/>
    <property type="evidence" value="ECO:0007669"/>
    <property type="project" value="UniProtKB-KW"/>
</dbReference>
<dbReference type="GO" id="GO:0005524">
    <property type="term" value="F:ATP binding"/>
    <property type="evidence" value="ECO:0007669"/>
    <property type="project" value="UniProtKB-KW"/>
</dbReference>